<accession>A0AA35K4U1</accession>
<evidence type="ECO:0000313" key="1">
    <source>
        <dbReference type="EMBL" id="CAI5771665.1"/>
    </source>
</evidence>
<feature type="non-terminal residue" evidence="1">
    <location>
        <position position="56"/>
    </location>
</feature>
<reference evidence="1" key="1">
    <citation type="submission" date="2022-12" db="EMBL/GenBank/DDBJ databases">
        <authorList>
            <person name="Alioto T."/>
            <person name="Alioto T."/>
            <person name="Gomez Garrido J."/>
        </authorList>
    </citation>
    <scope>NUCLEOTIDE SEQUENCE</scope>
</reference>
<evidence type="ECO:0000313" key="2">
    <source>
        <dbReference type="Proteomes" id="UP001178461"/>
    </source>
</evidence>
<keyword evidence="2" id="KW-1185">Reference proteome</keyword>
<dbReference type="EMBL" id="OX395129">
    <property type="protein sequence ID" value="CAI5771665.1"/>
    <property type="molecule type" value="Genomic_DNA"/>
</dbReference>
<name>A0AA35K4U1_9SAUR</name>
<proteinExistence type="predicted"/>
<protein>
    <submittedName>
        <fullName evidence="1">Uncharacterized protein</fullName>
    </submittedName>
</protein>
<dbReference type="Proteomes" id="UP001178461">
    <property type="component" value="Chromosome 4"/>
</dbReference>
<feature type="non-terminal residue" evidence="1">
    <location>
        <position position="1"/>
    </location>
</feature>
<sequence length="56" mass="6464">FLQLWLRYCWDAAKSAKETSRCFRWELVKLRGEHGDWQVSSVRSGSGRGTASEDCL</sequence>
<dbReference type="AlphaFoldDB" id="A0AA35K4U1"/>
<gene>
    <name evidence="1" type="ORF">PODLI_1B019375</name>
</gene>
<organism evidence="1 2">
    <name type="scientific">Podarcis lilfordi</name>
    <name type="common">Lilford's wall lizard</name>
    <dbReference type="NCBI Taxonomy" id="74358"/>
    <lineage>
        <taxon>Eukaryota</taxon>
        <taxon>Metazoa</taxon>
        <taxon>Chordata</taxon>
        <taxon>Craniata</taxon>
        <taxon>Vertebrata</taxon>
        <taxon>Euteleostomi</taxon>
        <taxon>Lepidosauria</taxon>
        <taxon>Squamata</taxon>
        <taxon>Bifurcata</taxon>
        <taxon>Unidentata</taxon>
        <taxon>Episquamata</taxon>
        <taxon>Laterata</taxon>
        <taxon>Lacertibaenia</taxon>
        <taxon>Lacertidae</taxon>
        <taxon>Podarcis</taxon>
    </lineage>
</organism>